<keyword evidence="7 9" id="KW-0472">Membrane</keyword>
<dbReference type="Pfam" id="PF01769">
    <property type="entry name" value="MgtE"/>
    <property type="match status" value="1"/>
</dbReference>
<proteinExistence type="inferred from homology"/>
<dbReference type="PANTHER" id="PTHR41394">
    <property type="entry name" value="MAGNESIUM TRANSPORTER MGTE"/>
    <property type="match status" value="1"/>
</dbReference>
<feature type="domain" description="SLC41A/MgtE integral membrane" evidence="10">
    <location>
        <begin position="254"/>
        <end position="374"/>
    </location>
</feature>
<dbReference type="AlphaFoldDB" id="A0AAD3CKT7"/>
<feature type="transmembrane region" description="Helical" evidence="9">
    <location>
        <begin position="219"/>
        <end position="237"/>
    </location>
</feature>
<evidence type="ECO:0000259" key="10">
    <source>
        <dbReference type="Pfam" id="PF01769"/>
    </source>
</evidence>
<protein>
    <recommendedName>
        <fullName evidence="10">SLC41A/MgtE integral membrane domain-containing protein</fullName>
    </recommendedName>
</protein>
<evidence type="ECO:0000256" key="5">
    <source>
        <dbReference type="ARBA" id="ARBA00022842"/>
    </source>
</evidence>
<evidence type="ECO:0000256" key="8">
    <source>
        <dbReference type="SAM" id="MobiDB-lite"/>
    </source>
</evidence>
<keyword evidence="3" id="KW-0813">Transport</keyword>
<dbReference type="GO" id="GO:0016020">
    <property type="term" value="C:membrane"/>
    <property type="evidence" value="ECO:0007669"/>
    <property type="project" value="UniProtKB-SubCell"/>
</dbReference>
<dbReference type="InterPro" id="IPR006667">
    <property type="entry name" value="SLC41_membr_dom"/>
</dbReference>
<name>A0AAD3CKT7_9STRA</name>
<reference evidence="11 12" key="1">
    <citation type="journal article" date="2021" name="Sci. Rep.">
        <title>The genome of the diatom Chaetoceros tenuissimus carries an ancient integrated fragment of an extant virus.</title>
        <authorList>
            <person name="Hongo Y."/>
            <person name="Kimura K."/>
            <person name="Takaki Y."/>
            <person name="Yoshida Y."/>
            <person name="Baba S."/>
            <person name="Kobayashi G."/>
            <person name="Nagasaki K."/>
            <person name="Hano T."/>
            <person name="Tomaru Y."/>
        </authorList>
    </citation>
    <scope>NUCLEOTIDE SEQUENCE [LARGE SCALE GENOMIC DNA]</scope>
    <source>
        <strain evidence="11 12">NIES-3715</strain>
    </source>
</reference>
<dbReference type="Proteomes" id="UP001054902">
    <property type="component" value="Unassembled WGS sequence"/>
</dbReference>
<feature type="compositionally biased region" description="Low complexity" evidence="8">
    <location>
        <begin position="161"/>
        <end position="174"/>
    </location>
</feature>
<evidence type="ECO:0000256" key="6">
    <source>
        <dbReference type="ARBA" id="ARBA00022989"/>
    </source>
</evidence>
<dbReference type="Gene3D" id="1.10.357.20">
    <property type="entry name" value="SLC41 divalent cation transporters, integral membrane domain"/>
    <property type="match status" value="1"/>
</dbReference>
<evidence type="ECO:0000256" key="3">
    <source>
        <dbReference type="ARBA" id="ARBA00022448"/>
    </source>
</evidence>
<dbReference type="EMBL" id="BLLK01000023">
    <property type="protein sequence ID" value="GFH47753.1"/>
    <property type="molecule type" value="Genomic_DNA"/>
</dbReference>
<dbReference type="PANTHER" id="PTHR41394:SF5">
    <property type="entry name" value="SLC41A_MGTE INTEGRAL MEMBRANE DOMAIN-CONTAINING PROTEIN"/>
    <property type="match status" value="1"/>
</dbReference>
<keyword evidence="5" id="KW-0460">Magnesium</keyword>
<keyword evidence="4 9" id="KW-0812">Transmembrane</keyword>
<feature type="region of interest" description="Disordered" evidence="8">
    <location>
        <begin position="137"/>
        <end position="195"/>
    </location>
</feature>
<keyword evidence="12" id="KW-1185">Reference proteome</keyword>
<feature type="compositionally biased region" description="Polar residues" evidence="8">
    <location>
        <begin position="9"/>
        <end position="27"/>
    </location>
</feature>
<evidence type="ECO:0000256" key="7">
    <source>
        <dbReference type="ARBA" id="ARBA00023136"/>
    </source>
</evidence>
<feature type="transmembrane region" description="Helical" evidence="9">
    <location>
        <begin position="323"/>
        <end position="346"/>
    </location>
</feature>
<evidence type="ECO:0000313" key="12">
    <source>
        <dbReference type="Proteomes" id="UP001054902"/>
    </source>
</evidence>
<dbReference type="InterPro" id="IPR036739">
    <property type="entry name" value="SLC41_membr_dom_sf"/>
</dbReference>
<accession>A0AAD3CKT7</accession>
<sequence>MAHQRKHTTASTASPYKPIATSSPTSQRETHYKKNNSNLALQASPHPHPQRTRKRDRVQQTFSSILTKLSFSKENDTCSTDIEKLQQENLLLKQTIEYLESQNAQLSQSHQKQRIILEQFEGEGRQVYDQDGNLIENDWWDQDSPSTTGLRQRKTYDEESQSFSQGSSVSHTSSLTQEHVPLTSKPSKDMDTESCQEFDENACPIEPDISFKDALKDRAYWLVGLLTLQSMSGFILARNEDLLQTHPVIVYFLTMLVGAGGNAGNQAAVRVIRGIALGTLNERTQKQFLNREFKMAVSLSVILSLAGFIRATAFGTPFPETVAVTSALAIIVFTSICFGAVLPLILRKIDVDPAHSSTTIQVIMDILGVVLTVFVSTTLLDSPLGKLIIGKLTGAE</sequence>
<feature type="transmembrane region" description="Helical" evidence="9">
    <location>
        <begin position="293"/>
        <end position="311"/>
    </location>
</feature>
<evidence type="ECO:0000256" key="4">
    <source>
        <dbReference type="ARBA" id="ARBA00022692"/>
    </source>
</evidence>
<comment type="caution">
    <text evidence="11">The sequence shown here is derived from an EMBL/GenBank/DDBJ whole genome shotgun (WGS) entry which is preliminary data.</text>
</comment>
<feature type="region of interest" description="Disordered" evidence="8">
    <location>
        <begin position="1"/>
        <end position="58"/>
    </location>
</feature>
<comment type="similarity">
    <text evidence="2">Belongs to the SLC41A transporter family.</text>
</comment>
<dbReference type="SUPFAM" id="SSF161093">
    <property type="entry name" value="MgtE membrane domain-like"/>
    <property type="match status" value="1"/>
</dbReference>
<organism evidence="11 12">
    <name type="scientific">Chaetoceros tenuissimus</name>
    <dbReference type="NCBI Taxonomy" id="426638"/>
    <lineage>
        <taxon>Eukaryota</taxon>
        <taxon>Sar</taxon>
        <taxon>Stramenopiles</taxon>
        <taxon>Ochrophyta</taxon>
        <taxon>Bacillariophyta</taxon>
        <taxon>Coscinodiscophyceae</taxon>
        <taxon>Chaetocerotophycidae</taxon>
        <taxon>Chaetocerotales</taxon>
        <taxon>Chaetocerotaceae</taxon>
        <taxon>Chaetoceros</taxon>
    </lineage>
</organism>
<evidence type="ECO:0000256" key="1">
    <source>
        <dbReference type="ARBA" id="ARBA00004141"/>
    </source>
</evidence>
<evidence type="ECO:0000256" key="9">
    <source>
        <dbReference type="SAM" id="Phobius"/>
    </source>
</evidence>
<evidence type="ECO:0000256" key="2">
    <source>
        <dbReference type="ARBA" id="ARBA00009749"/>
    </source>
</evidence>
<feature type="transmembrane region" description="Helical" evidence="9">
    <location>
        <begin position="358"/>
        <end position="380"/>
    </location>
</feature>
<evidence type="ECO:0000313" key="11">
    <source>
        <dbReference type="EMBL" id="GFH47753.1"/>
    </source>
</evidence>
<gene>
    <name evidence="11" type="ORF">CTEN210_04228</name>
</gene>
<comment type="subcellular location">
    <subcellularLocation>
        <location evidence="1">Membrane</location>
        <topology evidence="1">Multi-pass membrane protein</topology>
    </subcellularLocation>
</comment>
<dbReference type="GO" id="GO:0008324">
    <property type="term" value="F:monoatomic cation transmembrane transporter activity"/>
    <property type="evidence" value="ECO:0007669"/>
    <property type="project" value="InterPro"/>
</dbReference>
<feature type="transmembrane region" description="Helical" evidence="9">
    <location>
        <begin position="249"/>
        <end position="272"/>
    </location>
</feature>
<keyword evidence="6 9" id="KW-1133">Transmembrane helix</keyword>